<gene>
    <name evidence="9" type="ORF">BOTCAL_0186g00050</name>
</gene>
<sequence>MSFATPIYPGIDLEANEGPLLKTVSIAFITLTECTITIRLFSRWYTKISLGLDELFVSIAAILSIAYTAVIIVEVNNNFYGQHVHKSDPEHHEAYLKGLYALALLYPIALSTSKLSLLALYWRVFAVTGGRVPILFASAINAAWGIAALFIGIYSCRPVQGFWNSAPAAKCIDYPVFFTSNEAFTIAFDIVVLSIPVWFIAQIKRSIGERICISSTFLLGLAVTVVSAVRLWRLVVAQRLPGFDPTFNEVDAGLWAIIELNLWILVASIPTFRPLLGQMWHDYSEKTNRSGSEESPEYPLSRTRTTCTLFPRKQRDMDLDTEPVFGFDSAKRNSGNLSEIERHGRNSSSGTGLSGDSGFGEGLDVKVVDADLESQVKTGAEGWRNPYGYASQKAGSGAGDKQRWSSGMKDLAGIKVQKEIDVKGDAGDWAV</sequence>
<dbReference type="Pfam" id="PF20684">
    <property type="entry name" value="Fung_rhodopsin"/>
    <property type="match status" value="1"/>
</dbReference>
<keyword evidence="10" id="KW-1185">Reference proteome</keyword>
<dbReference type="PANTHER" id="PTHR33048">
    <property type="entry name" value="PTH11-LIKE INTEGRAL MEMBRANE PROTEIN (AFU_ORTHOLOGUE AFUA_5G11245)"/>
    <property type="match status" value="1"/>
</dbReference>
<reference evidence="9 10" key="1">
    <citation type="submission" date="2017-11" db="EMBL/GenBank/DDBJ databases">
        <title>Comparative genomics of Botrytis spp.</title>
        <authorList>
            <person name="Valero-Jimenez C.A."/>
            <person name="Tapia P."/>
            <person name="Veloso J."/>
            <person name="Silva-Moreno E."/>
            <person name="Staats M."/>
            <person name="Valdes J.H."/>
            <person name="Van Kan J.A.L."/>
        </authorList>
    </citation>
    <scope>NUCLEOTIDE SEQUENCE [LARGE SCALE GENOMIC DNA]</scope>
    <source>
        <strain evidence="9 10">MUCL2830</strain>
    </source>
</reference>
<accession>A0A4Y8D048</accession>
<feature type="transmembrane region" description="Helical" evidence="7">
    <location>
        <begin position="213"/>
        <end position="232"/>
    </location>
</feature>
<feature type="transmembrane region" description="Helical" evidence="7">
    <location>
        <begin position="252"/>
        <end position="272"/>
    </location>
</feature>
<evidence type="ECO:0000256" key="7">
    <source>
        <dbReference type="SAM" id="Phobius"/>
    </source>
</evidence>
<evidence type="ECO:0000313" key="9">
    <source>
        <dbReference type="EMBL" id="TEY59784.1"/>
    </source>
</evidence>
<dbReference type="EMBL" id="PHWZ01000186">
    <property type="protein sequence ID" value="TEY59784.1"/>
    <property type="molecule type" value="Genomic_DNA"/>
</dbReference>
<evidence type="ECO:0000259" key="8">
    <source>
        <dbReference type="Pfam" id="PF20684"/>
    </source>
</evidence>
<comment type="caution">
    <text evidence="9">The sequence shown here is derived from an EMBL/GenBank/DDBJ whole genome shotgun (WGS) entry which is preliminary data.</text>
</comment>
<evidence type="ECO:0000256" key="6">
    <source>
        <dbReference type="SAM" id="MobiDB-lite"/>
    </source>
</evidence>
<evidence type="ECO:0000256" key="2">
    <source>
        <dbReference type="ARBA" id="ARBA00022692"/>
    </source>
</evidence>
<keyword evidence="2 7" id="KW-0812">Transmembrane</keyword>
<proteinExistence type="inferred from homology"/>
<organism evidence="9 10">
    <name type="scientific">Botryotinia calthae</name>
    <dbReference type="NCBI Taxonomy" id="38488"/>
    <lineage>
        <taxon>Eukaryota</taxon>
        <taxon>Fungi</taxon>
        <taxon>Dikarya</taxon>
        <taxon>Ascomycota</taxon>
        <taxon>Pezizomycotina</taxon>
        <taxon>Leotiomycetes</taxon>
        <taxon>Helotiales</taxon>
        <taxon>Sclerotiniaceae</taxon>
        <taxon>Botryotinia</taxon>
    </lineage>
</organism>
<feature type="transmembrane region" description="Helical" evidence="7">
    <location>
        <begin position="134"/>
        <end position="154"/>
    </location>
</feature>
<dbReference type="PANTHER" id="PTHR33048:SF47">
    <property type="entry name" value="INTEGRAL MEMBRANE PROTEIN-RELATED"/>
    <property type="match status" value="1"/>
</dbReference>
<feature type="region of interest" description="Disordered" evidence="6">
    <location>
        <begin position="324"/>
        <end position="358"/>
    </location>
</feature>
<dbReference type="InterPro" id="IPR049326">
    <property type="entry name" value="Rhodopsin_dom_fungi"/>
</dbReference>
<keyword evidence="4 7" id="KW-0472">Membrane</keyword>
<dbReference type="GO" id="GO:0016020">
    <property type="term" value="C:membrane"/>
    <property type="evidence" value="ECO:0007669"/>
    <property type="project" value="UniProtKB-SubCell"/>
</dbReference>
<feature type="transmembrane region" description="Helical" evidence="7">
    <location>
        <begin position="54"/>
        <end position="73"/>
    </location>
</feature>
<feature type="transmembrane region" description="Helical" evidence="7">
    <location>
        <begin position="20"/>
        <end position="42"/>
    </location>
</feature>
<evidence type="ECO:0000256" key="3">
    <source>
        <dbReference type="ARBA" id="ARBA00022989"/>
    </source>
</evidence>
<feature type="transmembrane region" description="Helical" evidence="7">
    <location>
        <begin position="183"/>
        <end position="201"/>
    </location>
</feature>
<dbReference type="STRING" id="38488.A0A4Y8D048"/>
<dbReference type="Proteomes" id="UP000297299">
    <property type="component" value="Unassembled WGS sequence"/>
</dbReference>
<comment type="subcellular location">
    <subcellularLocation>
        <location evidence="1">Membrane</location>
        <topology evidence="1">Multi-pass membrane protein</topology>
    </subcellularLocation>
</comment>
<evidence type="ECO:0000313" key="10">
    <source>
        <dbReference type="Proteomes" id="UP000297299"/>
    </source>
</evidence>
<dbReference type="AlphaFoldDB" id="A0A4Y8D048"/>
<protein>
    <recommendedName>
        <fullName evidence="8">Rhodopsin domain-containing protein</fullName>
    </recommendedName>
</protein>
<comment type="similarity">
    <text evidence="5">Belongs to the SAT4 family.</text>
</comment>
<dbReference type="OrthoDB" id="3648173at2759"/>
<name>A0A4Y8D048_9HELO</name>
<feature type="domain" description="Rhodopsin" evidence="8">
    <location>
        <begin position="38"/>
        <end position="276"/>
    </location>
</feature>
<evidence type="ECO:0000256" key="1">
    <source>
        <dbReference type="ARBA" id="ARBA00004141"/>
    </source>
</evidence>
<feature type="transmembrane region" description="Helical" evidence="7">
    <location>
        <begin position="99"/>
        <end position="122"/>
    </location>
</feature>
<evidence type="ECO:0000256" key="5">
    <source>
        <dbReference type="ARBA" id="ARBA00038359"/>
    </source>
</evidence>
<keyword evidence="3 7" id="KW-1133">Transmembrane helix</keyword>
<evidence type="ECO:0000256" key="4">
    <source>
        <dbReference type="ARBA" id="ARBA00023136"/>
    </source>
</evidence>
<dbReference type="InterPro" id="IPR052337">
    <property type="entry name" value="SAT4-like"/>
</dbReference>